<sequence length="837" mass="86880">MRLGALLRMGLSGVLLVGGGVGTTLAGAGQAEAATSDGTLTVEVLRDFFGTGVINATMDVPQRGMRVDVTDPEGNRVTGVTDVTGRVVVPPSSELTGGRYRVDVTVPEPYQDYLRAAPASTAPNHFDSFTSFVDVSDGKDDSVTTGVWNPADYALPETRYFVPIQSGAGGTDTRALVAFGTDARGICPDQEACPEVLNTQDQVGTTYGLAYDRYRDQLFQAAFARRYTEYGPEGGGAIYLQPTEGGDPTLFATVPDAAETPHDTGNLIKDAGFTDAPGKESIGGLALSEDGSTLYAVNLLTRSLVSFDATGPTASEPEDTVPIPDPGCASAGDWRPFSVAAHDGSLYVGGVCSAESTQDRADLRAVVATYDGDEFTTVLSQPLDFERGQVHANNSGREQNNHWNPWNTDLADWDSFQVGGAMINPQPSLASMAFTRDGSLILGFRDRFMDVVSWGGLDPRPGNDTPQNGMSGGDINMACARPDGGYDWEGTGSCPDHATDPTLDGAQSGSVVEYFPGDFFPNGGSATQPGPHQESALGSVAYIPQQQWVVSTQMDAAGRVITSGTGYYDVATGLGPGNDPVNNAYEFVGPNQNGFGKAGGLGDIAYAAANAPIQIGNVVWYDGDRNGLQDPGHVLLPGATINLLDADGEQVATTTTDAAGEYYFGGVGADYQLTPGAEYTVQFDVCTADTSEVPGQPAATDLRFTLPRAGDDTVHDSNVTPPTSGRLCNGYAPVTAPAAPGGVDHTIDAGVHIPEPEAPTPPPAEPTDPAPNPPAPNPPAPNPPAPDPPAPIDRGPGGGLAQTGTSGLGTAVALTAVLLTTGTAAVLIARQRRVRLH</sequence>
<keyword evidence="5" id="KW-0812">Transmembrane</keyword>
<dbReference type="Gene3D" id="2.60.40.10">
    <property type="entry name" value="Immunoglobulins"/>
    <property type="match status" value="1"/>
</dbReference>
<dbReference type="Proteomes" id="UP000194218">
    <property type="component" value="Chromosome"/>
</dbReference>
<proteinExistence type="predicted"/>
<feature type="compositionally biased region" description="Pro residues" evidence="4">
    <location>
        <begin position="756"/>
        <end position="791"/>
    </location>
</feature>
<dbReference type="OrthoDB" id="3169091at2"/>
<keyword evidence="2" id="KW-0964">Secreted</keyword>
<dbReference type="AlphaFoldDB" id="A0A1W7D0K4"/>
<dbReference type="KEGG" id="smao:CAG99_18700"/>
<dbReference type="GO" id="GO:0005576">
    <property type="term" value="C:extracellular region"/>
    <property type="evidence" value="ECO:0007669"/>
    <property type="project" value="UniProtKB-SubCell"/>
</dbReference>
<gene>
    <name evidence="7" type="ORF">CAG99_18700</name>
</gene>
<protein>
    <submittedName>
        <fullName evidence="7">Collagen-binding protein</fullName>
    </submittedName>
</protein>
<dbReference type="EMBL" id="CP021121">
    <property type="protein sequence ID" value="ARQ70603.1"/>
    <property type="molecule type" value="Genomic_DNA"/>
</dbReference>
<dbReference type="GO" id="GO:0005975">
    <property type="term" value="P:carbohydrate metabolic process"/>
    <property type="evidence" value="ECO:0007669"/>
    <property type="project" value="UniProtKB-ARBA"/>
</dbReference>
<evidence type="ECO:0000256" key="5">
    <source>
        <dbReference type="SAM" id="Phobius"/>
    </source>
</evidence>
<evidence type="ECO:0000313" key="8">
    <source>
        <dbReference type="Proteomes" id="UP000194218"/>
    </source>
</evidence>
<organism evidence="7 8">
    <name type="scientific">Streptomyces marincola</name>
    <dbReference type="NCBI Taxonomy" id="2878388"/>
    <lineage>
        <taxon>Bacteria</taxon>
        <taxon>Bacillati</taxon>
        <taxon>Actinomycetota</taxon>
        <taxon>Actinomycetes</taxon>
        <taxon>Kitasatosporales</taxon>
        <taxon>Streptomycetaceae</taxon>
        <taxon>Streptomyces</taxon>
    </lineage>
</organism>
<feature type="domain" description="SD-repeat containing protein B" evidence="6">
    <location>
        <begin position="614"/>
        <end position="724"/>
    </location>
</feature>
<dbReference type="InterPro" id="IPR033764">
    <property type="entry name" value="Sdr_B"/>
</dbReference>
<keyword evidence="5" id="KW-1133">Transmembrane helix</keyword>
<evidence type="ECO:0000259" key="6">
    <source>
        <dbReference type="Pfam" id="PF17210"/>
    </source>
</evidence>
<dbReference type="Pfam" id="PF17210">
    <property type="entry name" value="SdrD_B"/>
    <property type="match status" value="1"/>
</dbReference>
<feature type="region of interest" description="Disordered" evidence="4">
    <location>
        <begin position="739"/>
        <end position="804"/>
    </location>
</feature>
<keyword evidence="3" id="KW-0732">Signal</keyword>
<evidence type="ECO:0000256" key="2">
    <source>
        <dbReference type="ARBA" id="ARBA00022525"/>
    </source>
</evidence>
<evidence type="ECO:0000313" key="7">
    <source>
        <dbReference type="EMBL" id="ARQ70603.1"/>
    </source>
</evidence>
<dbReference type="SUPFAM" id="SSF63825">
    <property type="entry name" value="YWTD domain"/>
    <property type="match status" value="1"/>
</dbReference>
<dbReference type="SUPFAM" id="SSF117074">
    <property type="entry name" value="Hypothetical protein PA1324"/>
    <property type="match status" value="1"/>
</dbReference>
<keyword evidence="7" id="KW-0176">Collagen</keyword>
<comment type="subcellular location">
    <subcellularLocation>
        <location evidence="1">Secreted</location>
    </subcellularLocation>
</comment>
<feature type="transmembrane region" description="Helical" evidence="5">
    <location>
        <begin position="808"/>
        <end position="829"/>
    </location>
</feature>
<evidence type="ECO:0000256" key="3">
    <source>
        <dbReference type="ARBA" id="ARBA00022729"/>
    </source>
</evidence>
<keyword evidence="5" id="KW-0472">Membrane</keyword>
<name>A0A1W7D0K4_9ACTN</name>
<evidence type="ECO:0000256" key="4">
    <source>
        <dbReference type="SAM" id="MobiDB-lite"/>
    </source>
</evidence>
<dbReference type="RefSeq" id="WP_086160453.1">
    <property type="nucleotide sequence ID" value="NZ_CP021121.1"/>
</dbReference>
<reference evidence="7 8" key="1">
    <citation type="submission" date="2017-05" db="EMBL/GenBank/DDBJ databases">
        <title>Complete genome sequence of Streptomyces sp. SCSIO 03032 revealed the diverse biosynthetic pathways for its bioactive secondary metabolites.</title>
        <authorList>
            <person name="Ma L."/>
            <person name="Zhu Y."/>
            <person name="Zhang W."/>
            <person name="Zhang G."/>
            <person name="Tian X."/>
            <person name="Zhang S."/>
            <person name="Zhang C."/>
        </authorList>
    </citation>
    <scope>NUCLEOTIDE SEQUENCE [LARGE SCALE GENOMIC DNA]</scope>
    <source>
        <strain evidence="7 8">SCSIO 03032</strain>
    </source>
</reference>
<dbReference type="InterPro" id="IPR013783">
    <property type="entry name" value="Ig-like_fold"/>
</dbReference>
<accession>A0A1W7D0K4</accession>
<keyword evidence="8" id="KW-1185">Reference proteome</keyword>
<evidence type="ECO:0000256" key="1">
    <source>
        <dbReference type="ARBA" id="ARBA00004613"/>
    </source>
</evidence>